<evidence type="ECO:0000313" key="2">
    <source>
        <dbReference type="EMBL" id="KIM46268.1"/>
    </source>
</evidence>
<reference evidence="2 3" key="1">
    <citation type="submission" date="2014-04" db="EMBL/GenBank/DDBJ databases">
        <authorList>
            <consortium name="DOE Joint Genome Institute"/>
            <person name="Kuo A."/>
            <person name="Gay G."/>
            <person name="Dore J."/>
            <person name="Kohler A."/>
            <person name="Nagy L.G."/>
            <person name="Floudas D."/>
            <person name="Copeland A."/>
            <person name="Barry K.W."/>
            <person name="Cichocki N."/>
            <person name="Veneault-Fourrey C."/>
            <person name="LaButti K."/>
            <person name="Lindquist E.A."/>
            <person name="Lipzen A."/>
            <person name="Lundell T."/>
            <person name="Morin E."/>
            <person name="Murat C."/>
            <person name="Sun H."/>
            <person name="Tunlid A."/>
            <person name="Henrissat B."/>
            <person name="Grigoriev I.V."/>
            <person name="Hibbett D.S."/>
            <person name="Martin F."/>
            <person name="Nordberg H.P."/>
            <person name="Cantor M.N."/>
            <person name="Hua S.X."/>
        </authorList>
    </citation>
    <scope>NUCLEOTIDE SEQUENCE [LARGE SCALE GENOMIC DNA]</scope>
    <source>
        <strain evidence="3">h7</strain>
    </source>
</reference>
<sequence>MATIADISQELGDYMLRGWVLTDQSCPTVGCSVPLLRSPKNKTPITTFCVKCSRGKSQENIVPALSSTSNASSESPDSRSSTPPTEFSAAPASPLFVPLPDTEVTRRRREQSDQASSAIGKKLLQGWAMLADECPNDSCYGVPLVRPPKSGGEKDPRKECVICGNTYTTEVDWAGRETLVPFESNYTSGLPAQTSSQVGRISSPAPLPLVSPFGLHSKAAEPSPPTLHLLKPTVQAVHPVPTLPLGGSVLDAASRALQTSLQALSSRLASASSNLNALDPVSIGATADAIGKVVQALAQIRQLQSSEIHGDPVTRP</sequence>
<dbReference type="Pfam" id="PF06677">
    <property type="entry name" value="Auto_anti-p27"/>
    <property type="match status" value="2"/>
</dbReference>
<protein>
    <recommendedName>
        <fullName evidence="4">Sjogrens syndrome scleroderma autoantigen 1 family protein</fullName>
    </recommendedName>
</protein>
<evidence type="ECO:0008006" key="4">
    <source>
        <dbReference type="Google" id="ProtNLM"/>
    </source>
</evidence>
<dbReference type="HOGENOM" id="CLU_069689_0_0_1"/>
<feature type="region of interest" description="Disordered" evidence="1">
    <location>
        <begin position="65"/>
        <end position="117"/>
    </location>
</feature>
<dbReference type="OrthoDB" id="28939at2759"/>
<gene>
    <name evidence="2" type="ORF">M413DRAFT_441349</name>
</gene>
<evidence type="ECO:0000256" key="1">
    <source>
        <dbReference type="SAM" id="MobiDB-lite"/>
    </source>
</evidence>
<proteinExistence type="predicted"/>
<name>A0A0C2Y8V8_HEBCY</name>
<keyword evidence="3" id="KW-1185">Reference proteome</keyword>
<organism evidence="2 3">
    <name type="scientific">Hebeloma cylindrosporum</name>
    <dbReference type="NCBI Taxonomy" id="76867"/>
    <lineage>
        <taxon>Eukaryota</taxon>
        <taxon>Fungi</taxon>
        <taxon>Dikarya</taxon>
        <taxon>Basidiomycota</taxon>
        <taxon>Agaricomycotina</taxon>
        <taxon>Agaricomycetes</taxon>
        <taxon>Agaricomycetidae</taxon>
        <taxon>Agaricales</taxon>
        <taxon>Agaricineae</taxon>
        <taxon>Hymenogastraceae</taxon>
        <taxon>Hebeloma</taxon>
    </lineage>
</organism>
<dbReference type="Proteomes" id="UP000053424">
    <property type="component" value="Unassembled WGS sequence"/>
</dbReference>
<reference evidence="3" key="2">
    <citation type="submission" date="2015-01" db="EMBL/GenBank/DDBJ databases">
        <title>Evolutionary Origins and Diversification of the Mycorrhizal Mutualists.</title>
        <authorList>
            <consortium name="DOE Joint Genome Institute"/>
            <consortium name="Mycorrhizal Genomics Consortium"/>
            <person name="Kohler A."/>
            <person name="Kuo A."/>
            <person name="Nagy L.G."/>
            <person name="Floudas D."/>
            <person name="Copeland A."/>
            <person name="Barry K.W."/>
            <person name="Cichocki N."/>
            <person name="Veneault-Fourrey C."/>
            <person name="LaButti K."/>
            <person name="Lindquist E.A."/>
            <person name="Lipzen A."/>
            <person name="Lundell T."/>
            <person name="Morin E."/>
            <person name="Murat C."/>
            <person name="Riley R."/>
            <person name="Ohm R."/>
            <person name="Sun H."/>
            <person name="Tunlid A."/>
            <person name="Henrissat B."/>
            <person name="Grigoriev I.V."/>
            <person name="Hibbett D.S."/>
            <person name="Martin F."/>
        </authorList>
    </citation>
    <scope>NUCLEOTIDE SEQUENCE [LARGE SCALE GENOMIC DNA]</scope>
    <source>
        <strain evidence="3">h7</strain>
    </source>
</reference>
<evidence type="ECO:0000313" key="3">
    <source>
        <dbReference type="Proteomes" id="UP000053424"/>
    </source>
</evidence>
<dbReference type="STRING" id="686832.A0A0C2Y8V8"/>
<dbReference type="PANTHER" id="PTHR16537:SF1">
    <property type="entry name" value="PROTEIN ZNRD2"/>
    <property type="match status" value="1"/>
</dbReference>
<feature type="compositionally biased region" description="Low complexity" evidence="1">
    <location>
        <begin position="66"/>
        <end position="84"/>
    </location>
</feature>
<dbReference type="AlphaFoldDB" id="A0A0C2Y8V8"/>
<dbReference type="InterPro" id="IPR009563">
    <property type="entry name" value="SSSCA1"/>
</dbReference>
<dbReference type="InterPro" id="IPR051888">
    <property type="entry name" value="UPF0148_domain"/>
</dbReference>
<accession>A0A0C2Y8V8</accession>
<dbReference type="PANTHER" id="PTHR16537">
    <property type="entry name" value="SJOEGREN SYNDROME/SCLERODERMA AUTOANTIGEN 1"/>
    <property type="match status" value="1"/>
</dbReference>
<dbReference type="EMBL" id="KN831771">
    <property type="protein sequence ID" value="KIM46268.1"/>
    <property type="molecule type" value="Genomic_DNA"/>
</dbReference>